<dbReference type="RefSeq" id="XP_035662538.1">
    <property type="nucleotide sequence ID" value="XM_035806645.1"/>
</dbReference>
<dbReference type="Proteomes" id="UP000001554">
    <property type="component" value="Chromosome 19"/>
</dbReference>
<protein>
    <recommendedName>
        <fullName evidence="8">Anoctamin</fullName>
    </recommendedName>
</protein>
<evidence type="ECO:0000256" key="1">
    <source>
        <dbReference type="ARBA" id="ARBA00004651"/>
    </source>
</evidence>
<evidence type="ECO:0000256" key="4">
    <source>
        <dbReference type="ARBA" id="ARBA00022692"/>
    </source>
</evidence>
<dbReference type="InterPro" id="IPR007632">
    <property type="entry name" value="Anoctamin"/>
</dbReference>
<dbReference type="PANTHER" id="PTHR12308:SF82">
    <property type="entry name" value="ANOCTAMIN-1-LIKE ISOFORM X2"/>
    <property type="match status" value="1"/>
</dbReference>
<feature type="transmembrane region" description="Helical" evidence="8">
    <location>
        <begin position="641"/>
        <end position="658"/>
    </location>
</feature>
<feature type="domain" description="Anoctamin dimerisation" evidence="11">
    <location>
        <begin position="90"/>
        <end position="355"/>
    </location>
</feature>
<evidence type="ECO:0000313" key="12">
    <source>
        <dbReference type="Proteomes" id="UP000001554"/>
    </source>
</evidence>
<evidence type="ECO:0000256" key="3">
    <source>
        <dbReference type="ARBA" id="ARBA00022475"/>
    </source>
</evidence>
<keyword evidence="7" id="KW-0325">Glycoprotein</keyword>
<keyword evidence="12" id="KW-1185">Reference proteome</keyword>
<dbReference type="GO" id="GO:1902476">
    <property type="term" value="P:chloride transmembrane transport"/>
    <property type="evidence" value="ECO:0000318"/>
    <property type="project" value="GO_Central"/>
</dbReference>
<organism evidence="12 13">
    <name type="scientific">Branchiostoma floridae</name>
    <name type="common">Florida lancelet</name>
    <name type="synonym">Amphioxus</name>
    <dbReference type="NCBI Taxonomy" id="7739"/>
    <lineage>
        <taxon>Eukaryota</taxon>
        <taxon>Metazoa</taxon>
        <taxon>Chordata</taxon>
        <taxon>Cephalochordata</taxon>
        <taxon>Leptocardii</taxon>
        <taxon>Amphioxiformes</taxon>
        <taxon>Branchiostomatidae</taxon>
        <taxon>Branchiostoma</taxon>
    </lineage>
</organism>
<dbReference type="GO" id="GO:0005254">
    <property type="term" value="F:chloride channel activity"/>
    <property type="evidence" value="ECO:0000318"/>
    <property type="project" value="GO_Central"/>
</dbReference>
<feature type="transmembrane region" description="Helical" evidence="8">
    <location>
        <begin position="916"/>
        <end position="938"/>
    </location>
</feature>
<dbReference type="OrthoDB" id="296386at2759"/>
<sequence length="1020" mass="117775">MPEKKKKPEPTGNHVSVEMEMADMVGKPLGGQVGSHPLPVRKKSSESMTSDPDLYYSVEDLRSEPPPGEPVSNRIRPMLGQGKHEAGALFFKDGYRRIDYVLAYPVPRRKHPVKVEHKPEDDSSAFHPEGEDQKARRRREFEKNLIEAGLDLERDDEGARTKKCVTALLSQLHGSQIASREPTKDHGMCFVRLHAPWKVLSQYAEILKIKMPTKKIYEIKERAGIKAKAYALWRKTIRPLQPSAQAKQVDKEPYKHISYTFSRDKEHMFHIESRETFFKPSTRSLVVHEILKRTRYSQKDYAIGITNLIAQGVYTAAYPLHEGEFEGDTNIPPNPRQMLFDEWGSYSKFVKFQPLNLIRNYFGEKIGMYFAWLGLYTKLLIPSSFVGLIVFLYGVFTMDDNVPSDEVCEAYNITMCPLCDRECKYWRLSDSCKSARFSHLFDNEVTVFFSIFMSLWATWFLENWKRKQMELNYAWDLSGFEEEEEQPRPEYEARLVKHRIEQSDKTKTEKKVYVSSILYTVSLSKSIFKDHFEIVELGEEVKLPKKQTLFAVGVSSVTILTMFTVTLAAVFAVIMYRLSVASALAIYPNSGQIVSGTAVTLNLIVILILDEIYGSVAAFLTQLECPRTETEYEDKLIFKLFLLKFVNSYASIFYVAFFKGRFMGRPGQYIYAAPGLRMEECGPGGCLYELCIQLSIIMAGKQLIQNNVMEIGMPKLKKFLRECTCFGLCKERAERAEDKAGPRDTRWEEDLVLEPFSGLSPEYLEMIIQFGFVTIFVASFPLAPLLALVNNVLEIRLDARKFVQELRRPMAERAKDIGIWYNILKGITKISVIVNAFVIAITSNFIPRTVYQYMYSPDGSLHGFIDWSLSTFNVSDFEPGSEPRDNRSLGEVVQFCRYRDFRDAPWEAEPYKYNLAYWHIFAARLGFVICFQNVVIFLKDFIAWLIPDEVKEIKERQRREKRIIMEMLLEEERRMRQHYYATDHHHSNGKISQNGFLENHLASEFASAEEFDANSIETQV</sequence>
<dbReference type="InterPro" id="IPR049452">
    <property type="entry name" value="Anoctamin_TM"/>
</dbReference>
<feature type="transmembrane region" description="Helical" evidence="8">
    <location>
        <begin position="827"/>
        <end position="846"/>
    </location>
</feature>
<feature type="transmembrane region" description="Helical" evidence="8">
    <location>
        <begin position="445"/>
        <end position="461"/>
    </location>
</feature>
<dbReference type="AlphaFoldDB" id="A0A9J7HNA1"/>
<gene>
    <name evidence="13" type="primary">LOC118406555</name>
</gene>
<keyword evidence="4 8" id="KW-0812">Transmembrane</keyword>
<dbReference type="PANTHER" id="PTHR12308">
    <property type="entry name" value="ANOCTAMIN"/>
    <property type="match status" value="1"/>
</dbReference>
<accession>A0A9J7HNA1</accession>
<evidence type="ECO:0000313" key="13">
    <source>
        <dbReference type="RefSeq" id="XP_035662538.1"/>
    </source>
</evidence>
<feature type="transmembrane region" description="Helical" evidence="8">
    <location>
        <begin position="549"/>
        <end position="578"/>
    </location>
</feature>
<dbReference type="InterPro" id="IPR032394">
    <property type="entry name" value="Anoct_dimer"/>
</dbReference>
<evidence type="ECO:0000256" key="7">
    <source>
        <dbReference type="ARBA" id="ARBA00023180"/>
    </source>
</evidence>
<keyword evidence="3" id="KW-1003">Cell membrane</keyword>
<evidence type="ECO:0000256" key="8">
    <source>
        <dbReference type="RuleBase" id="RU280814"/>
    </source>
</evidence>
<evidence type="ECO:0000256" key="9">
    <source>
        <dbReference type="SAM" id="MobiDB-lite"/>
    </source>
</evidence>
<feature type="transmembrane region" description="Helical" evidence="8">
    <location>
        <begin position="598"/>
        <end position="620"/>
    </location>
</feature>
<comment type="subcellular location">
    <subcellularLocation>
        <location evidence="1">Cell membrane</location>
        <topology evidence="1">Multi-pass membrane protein</topology>
    </subcellularLocation>
    <subcellularLocation>
        <location evidence="8">Membrane</location>
        <topology evidence="8">Multi-pass membrane protein</topology>
    </subcellularLocation>
</comment>
<dbReference type="GO" id="GO:0046983">
    <property type="term" value="F:protein dimerization activity"/>
    <property type="evidence" value="ECO:0007669"/>
    <property type="project" value="InterPro"/>
</dbReference>
<dbReference type="GeneID" id="118406555"/>
<evidence type="ECO:0000256" key="2">
    <source>
        <dbReference type="ARBA" id="ARBA00009671"/>
    </source>
</evidence>
<evidence type="ECO:0000256" key="6">
    <source>
        <dbReference type="ARBA" id="ARBA00023136"/>
    </source>
</evidence>
<name>A0A9J7HNA1_BRAFL</name>
<reference evidence="12" key="1">
    <citation type="journal article" date="2020" name="Nat. Ecol. Evol.">
        <title>Deeply conserved synteny resolves early events in vertebrate evolution.</title>
        <authorList>
            <person name="Simakov O."/>
            <person name="Marletaz F."/>
            <person name="Yue J.X."/>
            <person name="O'Connell B."/>
            <person name="Jenkins J."/>
            <person name="Brandt A."/>
            <person name="Calef R."/>
            <person name="Tung C.H."/>
            <person name="Huang T.K."/>
            <person name="Schmutz J."/>
            <person name="Satoh N."/>
            <person name="Yu J.K."/>
            <person name="Putnam N.H."/>
            <person name="Green R.E."/>
            <person name="Rokhsar D.S."/>
        </authorList>
    </citation>
    <scope>NUCLEOTIDE SEQUENCE [LARGE SCALE GENOMIC DNA]</scope>
    <source>
        <strain evidence="12">S238N-H82</strain>
    </source>
</reference>
<keyword evidence="5 8" id="KW-1133">Transmembrane helix</keyword>
<feature type="region of interest" description="Disordered" evidence="9">
    <location>
        <begin position="26"/>
        <end position="52"/>
    </location>
</feature>
<evidence type="ECO:0000259" key="11">
    <source>
        <dbReference type="Pfam" id="PF16178"/>
    </source>
</evidence>
<evidence type="ECO:0000259" key="10">
    <source>
        <dbReference type="Pfam" id="PF04547"/>
    </source>
</evidence>
<keyword evidence="6 8" id="KW-0472">Membrane</keyword>
<feature type="region of interest" description="Disordered" evidence="9">
    <location>
        <begin position="114"/>
        <end position="136"/>
    </location>
</feature>
<dbReference type="GO" id="GO:0005886">
    <property type="term" value="C:plasma membrane"/>
    <property type="evidence" value="ECO:0000318"/>
    <property type="project" value="GO_Central"/>
</dbReference>
<dbReference type="Pfam" id="PF16178">
    <property type="entry name" value="Anoct_dimer"/>
    <property type="match status" value="1"/>
</dbReference>
<proteinExistence type="inferred from homology"/>
<dbReference type="Pfam" id="PF04547">
    <property type="entry name" value="Anoctamin"/>
    <property type="match status" value="1"/>
</dbReference>
<reference evidence="13" key="2">
    <citation type="submission" date="2025-08" db="UniProtKB">
        <authorList>
            <consortium name="RefSeq"/>
        </authorList>
    </citation>
    <scope>IDENTIFICATION</scope>
    <source>
        <strain evidence="13">S238N-H82</strain>
        <tissue evidence="13">Testes</tissue>
    </source>
</reference>
<comment type="similarity">
    <text evidence="2 8">Belongs to the anoctamin family.</text>
</comment>
<feature type="transmembrane region" description="Helical" evidence="8">
    <location>
        <begin position="369"/>
        <end position="396"/>
    </location>
</feature>
<feature type="transmembrane region" description="Helical" evidence="8">
    <location>
        <begin position="766"/>
        <end position="793"/>
    </location>
</feature>
<feature type="domain" description="Anoctamin transmembrane" evidence="10">
    <location>
        <begin position="358"/>
        <end position="960"/>
    </location>
</feature>
<evidence type="ECO:0000256" key="5">
    <source>
        <dbReference type="ARBA" id="ARBA00022989"/>
    </source>
</evidence>